<comment type="caution">
    <text evidence="2">The sequence shown here is derived from an EMBL/GenBank/DDBJ whole genome shotgun (WGS) entry which is preliminary data.</text>
</comment>
<organism evidence="2 3">
    <name type="scientific">Sediminihabitans luteus</name>
    <dbReference type="NCBI Taxonomy" id="1138585"/>
    <lineage>
        <taxon>Bacteria</taxon>
        <taxon>Bacillati</taxon>
        <taxon>Actinomycetota</taxon>
        <taxon>Actinomycetes</taxon>
        <taxon>Micrococcales</taxon>
        <taxon>Cellulomonadaceae</taxon>
        <taxon>Sediminihabitans</taxon>
    </lineage>
</organism>
<evidence type="ECO:0000256" key="1">
    <source>
        <dbReference type="SAM" id="Phobius"/>
    </source>
</evidence>
<gene>
    <name evidence="2" type="ORF">CLV28_0841</name>
</gene>
<keyword evidence="1" id="KW-0812">Transmembrane</keyword>
<feature type="transmembrane region" description="Helical" evidence="1">
    <location>
        <begin position="37"/>
        <end position="57"/>
    </location>
</feature>
<reference evidence="2 3" key="1">
    <citation type="submission" date="2017-11" db="EMBL/GenBank/DDBJ databases">
        <title>Genomic Encyclopedia of Archaeal and Bacterial Type Strains, Phase II (KMG-II): From Individual Species to Whole Genera.</title>
        <authorList>
            <person name="Goeker M."/>
        </authorList>
    </citation>
    <scope>NUCLEOTIDE SEQUENCE [LARGE SCALE GENOMIC DNA]</scope>
    <source>
        <strain evidence="2 3">DSM 25478</strain>
    </source>
</reference>
<dbReference type="Proteomes" id="UP000231693">
    <property type="component" value="Unassembled WGS sequence"/>
</dbReference>
<protein>
    <submittedName>
        <fullName evidence="2">Uncharacterized protein</fullName>
    </submittedName>
</protein>
<name>A0A2M9D0A1_9CELL</name>
<evidence type="ECO:0000313" key="2">
    <source>
        <dbReference type="EMBL" id="PJJ77616.1"/>
    </source>
</evidence>
<proteinExistence type="predicted"/>
<keyword evidence="1" id="KW-1133">Transmembrane helix</keyword>
<keyword evidence="1" id="KW-0472">Membrane</keyword>
<dbReference type="AlphaFoldDB" id="A0A2M9D0A1"/>
<accession>A0A2M9D0A1</accession>
<sequence length="155" mass="16894">MTASRTRGSGTGAEAAPEAHVVGTWLMTGWMTTWLAGWWPVLASAAVMVVVLVHAVLSRARVEPVLGPDPLVALRVQVRLSELAAELRRIEADPDLYGRVHHYRAVRGAYDGLLREACALAGLSLDAPALQAGMLDDPDERMREELELSARGWSW</sequence>
<dbReference type="EMBL" id="PGFE01000001">
    <property type="protein sequence ID" value="PJJ77616.1"/>
    <property type="molecule type" value="Genomic_DNA"/>
</dbReference>
<evidence type="ECO:0000313" key="3">
    <source>
        <dbReference type="Proteomes" id="UP000231693"/>
    </source>
</evidence>
<keyword evidence="3" id="KW-1185">Reference proteome</keyword>